<keyword evidence="2" id="KW-1185">Reference proteome</keyword>
<accession>A0AAN1XYK2</accession>
<dbReference type="SUPFAM" id="SSF50022">
    <property type="entry name" value="ISP domain"/>
    <property type="match status" value="1"/>
</dbReference>
<dbReference type="RefSeq" id="WP_317995342.1">
    <property type="nucleotide sequence ID" value="NZ_AP025523.1"/>
</dbReference>
<protein>
    <submittedName>
        <fullName evidence="1">Uncharacterized protein</fullName>
    </submittedName>
</protein>
<reference evidence="1 2" key="1">
    <citation type="journal article" date="2022" name="ISME Commun">
        <title>Vulcanimicrobium alpinus gen. nov. sp. nov., the first cultivated representative of the candidate phylum 'Eremiobacterota', is a metabolically versatile aerobic anoxygenic phototroph.</title>
        <authorList>
            <person name="Yabe S."/>
            <person name="Muto K."/>
            <person name="Abe K."/>
            <person name="Yokota A."/>
            <person name="Staudigel H."/>
            <person name="Tebo B.M."/>
        </authorList>
    </citation>
    <scope>NUCLEOTIDE SEQUENCE [LARGE SCALE GENOMIC DNA]</scope>
    <source>
        <strain evidence="1 2">WC8-2</strain>
    </source>
</reference>
<evidence type="ECO:0000313" key="2">
    <source>
        <dbReference type="Proteomes" id="UP001317532"/>
    </source>
</evidence>
<gene>
    <name evidence="1" type="ORF">WPS_30480</name>
</gene>
<dbReference type="KEGG" id="vab:WPS_30480"/>
<proteinExistence type="predicted"/>
<dbReference type="AlphaFoldDB" id="A0AAN1XYK2"/>
<name>A0AAN1XYK2_UNVUL</name>
<dbReference type="Proteomes" id="UP001317532">
    <property type="component" value="Chromosome"/>
</dbReference>
<evidence type="ECO:0000313" key="1">
    <source>
        <dbReference type="EMBL" id="BDE07772.1"/>
    </source>
</evidence>
<organism evidence="1 2">
    <name type="scientific">Vulcanimicrobium alpinum</name>
    <dbReference type="NCBI Taxonomy" id="3016050"/>
    <lineage>
        <taxon>Bacteria</taxon>
        <taxon>Bacillati</taxon>
        <taxon>Vulcanimicrobiota</taxon>
        <taxon>Vulcanimicrobiia</taxon>
        <taxon>Vulcanimicrobiales</taxon>
        <taxon>Vulcanimicrobiaceae</taxon>
        <taxon>Vulcanimicrobium</taxon>
    </lineage>
</organism>
<dbReference type="InterPro" id="IPR036922">
    <property type="entry name" value="Rieske_2Fe-2S_sf"/>
</dbReference>
<sequence length="77" mass="8348">MLTAAENELLTRVGAGKPQGEVLRRYWLAALLADEVADADGTPVPVRLLGEDPVAFRDSRGASVWSASAARTVLRRW</sequence>
<dbReference type="GO" id="GO:0051537">
    <property type="term" value="F:2 iron, 2 sulfur cluster binding"/>
    <property type="evidence" value="ECO:0007669"/>
    <property type="project" value="InterPro"/>
</dbReference>
<dbReference type="EMBL" id="AP025523">
    <property type="protein sequence ID" value="BDE07772.1"/>
    <property type="molecule type" value="Genomic_DNA"/>
</dbReference>